<reference evidence="1 2" key="1">
    <citation type="submission" date="2017-12" db="EMBL/GenBank/DDBJ databases">
        <title>Hemimetabolous genomes reveal molecular basis of termite eusociality.</title>
        <authorList>
            <person name="Harrison M.C."/>
            <person name="Jongepier E."/>
            <person name="Robertson H.M."/>
            <person name="Arning N."/>
            <person name="Bitard-Feildel T."/>
            <person name="Chao H."/>
            <person name="Childers C.P."/>
            <person name="Dinh H."/>
            <person name="Doddapaneni H."/>
            <person name="Dugan S."/>
            <person name="Gowin J."/>
            <person name="Greiner C."/>
            <person name="Han Y."/>
            <person name="Hu H."/>
            <person name="Hughes D.S.T."/>
            <person name="Huylmans A.-K."/>
            <person name="Kemena C."/>
            <person name="Kremer L.P.M."/>
            <person name="Lee S.L."/>
            <person name="Lopez-Ezquerra A."/>
            <person name="Mallet L."/>
            <person name="Monroy-Kuhn J.M."/>
            <person name="Moser A."/>
            <person name="Murali S.C."/>
            <person name="Muzny D.M."/>
            <person name="Otani S."/>
            <person name="Piulachs M.-D."/>
            <person name="Poelchau M."/>
            <person name="Qu J."/>
            <person name="Schaub F."/>
            <person name="Wada-Katsumata A."/>
            <person name="Worley K.C."/>
            <person name="Xie Q."/>
            <person name="Ylla G."/>
            <person name="Poulsen M."/>
            <person name="Gibbs R.A."/>
            <person name="Schal C."/>
            <person name="Richards S."/>
            <person name="Belles X."/>
            <person name="Korb J."/>
            <person name="Bornberg-Bauer E."/>
        </authorList>
    </citation>
    <scope>NUCLEOTIDE SEQUENCE [LARGE SCALE GENOMIC DNA]</scope>
    <source>
        <tissue evidence="1">Whole body</tissue>
    </source>
</reference>
<accession>A0A2J7Q9L5</accession>
<dbReference type="Proteomes" id="UP000235965">
    <property type="component" value="Unassembled WGS sequence"/>
</dbReference>
<gene>
    <name evidence="1" type="ORF">B7P43_G12581</name>
</gene>
<evidence type="ECO:0000313" key="2">
    <source>
        <dbReference type="Proteomes" id="UP000235965"/>
    </source>
</evidence>
<evidence type="ECO:0000313" key="1">
    <source>
        <dbReference type="EMBL" id="PNF25266.1"/>
    </source>
</evidence>
<dbReference type="InParanoid" id="A0A2J7Q9L5"/>
<organism evidence="1 2">
    <name type="scientific">Cryptotermes secundus</name>
    <dbReference type="NCBI Taxonomy" id="105785"/>
    <lineage>
        <taxon>Eukaryota</taxon>
        <taxon>Metazoa</taxon>
        <taxon>Ecdysozoa</taxon>
        <taxon>Arthropoda</taxon>
        <taxon>Hexapoda</taxon>
        <taxon>Insecta</taxon>
        <taxon>Pterygota</taxon>
        <taxon>Neoptera</taxon>
        <taxon>Polyneoptera</taxon>
        <taxon>Dictyoptera</taxon>
        <taxon>Blattodea</taxon>
        <taxon>Blattoidea</taxon>
        <taxon>Termitoidae</taxon>
        <taxon>Kalotermitidae</taxon>
        <taxon>Cryptotermitinae</taxon>
        <taxon>Cryptotermes</taxon>
    </lineage>
</organism>
<proteinExistence type="predicted"/>
<name>A0A2J7Q9L5_9NEOP</name>
<sequence>MDLGNKDRKVKIVKKPEISPNNSERLCSRVQKNCDVITKRSAFRTVNGCHKFLYVVYKVHKKLFFHKDILLEFNDAVVSDTGRL</sequence>
<protein>
    <submittedName>
        <fullName evidence="1">Uncharacterized protein</fullName>
    </submittedName>
</protein>
<dbReference type="AlphaFoldDB" id="A0A2J7Q9L5"/>
<keyword evidence="2" id="KW-1185">Reference proteome</keyword>
<comment type="caution">
    <text evidence="1">The sequence shown here is derived from an EMBL/GenBank/DDBJ whole genome shotgun (WGS) entry which is preliminary data.</text>
</comment>
<dbReference type="EMBL" id="NEVH01016348">
    <property type="protein sequence ID" value="PNF25266.1"/>
    <property type="molecule type" value="Genomic_DNA"/>
</dbReference>